<dbReference type="EMBL" id="CAJVPJ010002046">
    <property type="protein sequence ID" value="CAG8611616.1"/>
    <property type="molecule type" value="Genomic_DNA"/>
</dbReference>
<sequence>MSLSLKKKWMGIPSVGGSRNPLRLHVMISVVCVFSCASDRMLVIQCGIYGMDGIVVDEHVGSEVRFTAMFFEVIGWFSSRHLVVEILINNGSTVRDVMLH</sequence>
<comment type="caution">
    <text evidence="1">The sequence shown here is derived from an EMBL/GenBank/DDBJ whole genome shotgun (WGS) entry which is preliminary data.</text>
</comment>
<protein>
    <submittedName>
        <fullName evidence="1">3500_t:CDS:1</fullName>
    </submittedName>
</protein>
<organism evidence="1 2">
    <name type="scientific">Paraglomus occultum</name>
    <dbReference type="NCBI Taxonomy" id="144539"/>
    <lineage>
        <taxon>Eukaryota</taxon>
        <taxon>Fungi</taxon>
        <taxon>Fungi incertae sedis</taxon>
        <taxon>Mucoromycota</taxon>
        <taxon>Glomeromycotina</taxon>
        <taxon>Glomeromycetes</taxon>
        <taxon>Paraglomerales</taxon>
        <taxon>Paraglomeraceae</taxon>
        <taxon>Paraglomus</taxon>
    </lineage>
</organism>
<name>A0A9N9CQ46_9GLOM</name>
<reference evidence="1" key="1">
    <citation type="submission" date="2021-06" db="EMBL/GenBank/DDBJ databases">
        <authorList>
            <person name="Kallberg Y."/>
            <person name="Tangrot J."/>
            <person name="Rosling A."/>
        </authorList>
    </citation>
    <scope>NUCLEOTIDE SEQUENCE</scope>
    <source>
        <strain evidence="1">IA702</strain>
    </source>
</reference>
<accession>A0A9N9CQ46</accession>
<dbReference type="AlphaFoldDB" id="A0A9N9CQ46"/>
<evidence type="ECO:0000313" key="2">
    <source>
        <dbReference type="Proteomes" id="UP000789572"/>
    </source>
</evidence>
<dbReference type="Proteomes" id="UP000789572">
    <property type="component" value="Unassembled WGS sequence"/>
</dbReference>
<evidence type="ECO:0000313" key="1">
    <source>
        <dbReference type="EMBL" id="CAG8611616.1"/>
    </source>
</evidence>
<proteinExistence type="predicted"/>
<keyword evidence="2" id="KW-1185">Reference proteome</keyword>
<gene>
    <name evidence="1" type="ORF">POCULU_LOCUS7976</name>
</gene>